<dbReference type="InterPro" id="IPR000722">
    <property type="entry name" value="RNA_pol_asu"/>
</dbReference>
<dbReference type="GO" id="GO:0000428">
    <property type="term" value="C:DNA-directed RNA polymerase complex"/>
    <property type="evidence" value="ECO:0007669"/>
    <property type="project" value="UniProtKB-KW"/>
</dbReference>
<keyword evidence="3 6" id="KW-0548">Nucleotidyltransferase</keyword>
<dbReference type="InterPro" id="IPR045867">
    <property type="entry name" value="DNA-dir_RpoC_beta_prime"/>
</dbReference>
<dbReference type="PANTHER" id="PTHR19376">
    <property type="entry name" value="DNA-DIRECTED RNA POLYMERASE"/>
    <property type="match status" value="1"/>
</dbReference>
<comment type="function">
    <text evidence="6">DNA-dependent RNA polymerase catalyzes the transcription of DNA into RNA using the four ribonucleoside triphosphates as substrates.</text>
</comment>
<dbReference type="GO" id="GO:0006351">
    <property type="term" value="P:DNA-templated transcription"/>
    <property type="evidence" value="ECO:0007669"/>
    <property type="project" value="InterPro"/>
</dbReference>
<organism evidence="8 9">
    <name type="scientific">Rhynchospora pubera</name>
    <dbReference type="NCBI Taxonomy" id="906938"/>
    <lineage>
        <taxon>Eukaryota</taxon>
        <taxon>Viridiplantae</taxon>
        <taxon>Streptophyta</taxon>
        <taxon>Embryophyta</taxon>
        <taxon>Tracheophyta</taxon>
        <taxon>Spermatophyta</taxon>
        <taxon>Magnoliopsida</taxon>
        <taxon>Liliopsida</taxon>
        <taxon>Poales</taxon>
        <taxon>Cyperaceae</taxon>
        <taxon>Cyperoideae</taxon>
        <taxon>Rhynchosporeae</taxon>
        <taxon>Rhynchospora</taxon>
    </lineage>
</organism>
<dbReference type="GO" id="GO:0003677">
    <property type="term" value="F:DNA binding"/>
    <property type="evidence" value="ECO:0007669"/>
    <property type="project" value="InterPro"/>
</dbReference>
<dbReference type="SMART" id="SM00663">
    <property type="entry name" value="RPOLA_N"/>
    <property type="match status" value="1"/>
</dbReference>
<keyword evidence="4 6" id="KW-0804">Transcription</keyword>
<evidence type="ECO:0000256" key="2">
    <source>
        <dbReference type="ARBA" id="ARBA00022679"/>
    </source>
</evidence>
<dbReference type="Gene3D" id="2.40.40.20">
    <property type="match status" value="1"/>
</dbReference>
<comment type="catalytic activity">
    <reaction evidence="5 6">
        <text>RNA(n) + a ribonucleoside 5'-triphosphate = RNA(n+1) + diphosphate</text>
        <dbReference type="Rhea" id="RHEA:21248"/>
        <dbReference type="Rhea" id="RHEA-COMP:14527"/>
        <dbReference type="Rhea" id="RHEA-COMP:17342"/>
        <dbReference type="ChEBI" id="CHEBI:33019"/>
        <dbReference type="ChEBI" id="CHEBI:61557"/>
        <dbReference type="ChEBI" id="CHEBI:140395"/>
        <dbReference type="EC" id="2.7.7.6"/>
    </reaction>
</comment>
<evidence type="ECO:0000259" key="7">
    <source>
        <dbReference type="SMART" id="SM00663"/>
    </source>
</evidence>
<dbReference type="Gene3D" id="1.10.274.100">
    <property type="entry name" value="RNA polymerase Rpb1, domain 3"/>
    <property type="match status" value="1"/>
</dbReference>
<dbReference type="Pfam" id="PF11523">
    <property type="entry name" value="DUF3223"/>
    <property type="match status" value="1"/>
</dbReference>
<dbReference type="EMBL" id="JAMFTS010000002">
    <property type="protein sequence ID" value="KAJ4800277.1"/>
    <property type="molecule type" value="Genomic_DNA"/>
</dbReference>
<feature type="domain" description="RNA polymerase N-terminal" evidence="7">
    <location>
        <begin position="317"/>
        <end position="611"/>
    </location>
</feature>
<dbReference type="Gene3D" id="1.10.132.30">
    <property type="match status" value="1"/>
</dbReference>
<evidence type="ECO:0000256" key="4">
    <source>
        <dbReference type="ARBA" id="ARBA00023163"/>
    </source>
</evidence>
<evidence type="ECO:0000313" key="9">
    <source>
        <dbReference type="Proteomes" id="UP001140206"/>
    </source>
</evidence>
<dbReference type="Gene3D" id="6.20.50.80">
    <property type="match status" value="1"/>
</dbReference>
<dbReference type="InterPro" id="IPR006592">
    <property type="entry name" value="RNA_pol_N"/>
</dbReference>
<evidence type="ECO:0000313" key="8">
    <source>
        <dbReference type="EMBL" id="KAJ4800277.1"/>
    </source>
</evidence>
<protein>
    <recommendedName>
        <fullName evidence="6">DNA-directed RNA polymerase subunit</fullName>
        <ecNumber evidence="6">2.7.7.6</ecNumber>
    </recommendedName>
</protein>
<dbReference type="Proteomes" id="UP001140206">
    <property type="component" value="Chromosome 2"/>
</dbReference>
<evidence type="ECO:0000256" key="5">
    <source>
        <dbReference type="ARBA" id="ARBA00048552"/>
    </source>
</evidence>
<dbReference type="InterPro" id="IPR007066">
    <property type="entry name" value="RNA_pol_Rpb1_3"/>
</dbReference>
<keyword evidence="9" id="KW-1185">Reference proteome</keyword>
<evidence type="ECO:0000256" key="6">
    <source>
        <dbReference type="RuleBase" id="RU004279"/>
    </source>
</evidence>
<dbReference type="PANTHER" id="PTHR19376:SF36">
    <property type="entry name" value="DNA-DIRECTED RNA POLYMERASE IV SUBUNIT 1"/>
    <property type="match status" value="1"/>
</dbReference>
<dbReference type="InterPro" id="IPR044893">
    <property type="entry name" value="RNA_pol_Rpb1_clamp_domain"/>
</dbReference>
<proteinExistence type="inferred from homology"/>
<accession>A0AAV8GAF7</accession>
<dbReference type="GO" id="GO:0003899">
    <property type="term" value="F:DNA-directed RNA polymerase activity"/>
    <property type="evidence" value="ECO:0007669"/>
    <property type="project" value="UniProtKB-EC"/>
</dbReference>
<comment type="caution">
    <text evidence="8">The sequence shown here is derived from an EMBL/GenBank/DDBJ whole genome shotgun (WGS) entry which is preliminary data.</text>
</comment>
<evidence type="ECO:0000256" key="3">
    <source>
        <dbReference type="ARBA" id="ARBA00022695"/>
    </source>
</evidence>
<comment type="similarity">
    <text evidence="6">Belongs to the RNA polymerase beta' chain family.</text>
</comment>
<keyword evidence="1 6" id="KW-0240">DNA-directed RNA polymerase</keyword>
<dbReference type="SUPFAM" id="SSF64484">
    <property type="entry name" value="beta and beta-prime subunits of DNA dependent RNA-polymerase"/>
    <property type="match status" value="1"/>
</dbReference>
<keyword evidence="2 6" id="KW-0808">Transferase</keyword>
<dbReference type="Pfam" id="PF00623">
    <property type="entry name" value="RNA_pol_Rpb1_2"/>
    <property type="match status" value="1"/>
</dbReference>
<gene>
    <name evidence="8" type="ORF">LUZ62_051523</name>
</gene>
<dbReference type="Gene3D" id="4.10.860.120">
    <property type="entry name" value="RNA polymerase II, clamp domain"/>
    <property type="match status" value="1"/>
</dbReference>
<dbReference type="Gene3D" id="3.30.1490.180">
    <property type="entry name" value="RNA polymerase ii"/>
    <property type="match status" value="1"/>
</dbReference>
<dbReference type="Gene3D" id="3.10.450.40">
    <property type="match status" value="1"/>
</dbReference>
<sequence>MVNQSFFSSSKRSPCLGFCLNPNSKDRDFEARFGLRGFPILRTSSSGCVEWWKYPGSQRLNSKMSDSPVIEQVVQSGIVTAIGFQILSNNDIEKFSSFTLLVKEDVGHPKLGLPNNLLEKCGTCGSKDVRDCSGHFGAINLPVTIYHPYFVAEVVQILNQICPGCCSVKQDLDKGNIQIETNDKCLRYIKTILKKLQVKMVGKNWAKTERKSNCKYCVQKSSVKWYPMIRFKILPRDSSGRRSLQIVAEIAERQLPKRYHNKSPEEVLAGDFWDFVPRDVQQLENNKRKITLTPYQAFTLLKELDPEFIKKFVLNRKWIFVSSIPVTANSHRLSETYPTYADGPLLAFDERTKIYRRIIDAPKKIDEFREHPEYKAQFKAHAGSFVTANVIECFNSSKLHSRQQSSGVHTPGASHGVRWLKDILLSKRTDHVFRMVMTGDPKIKLGEIGISSEIAQNLLITEHANRFNLEKLKIFSQHFITEPIQARRDGKLVTLKKINEIQIGDIIYRPVQNGDIVLINRPPSVHQHSLVGLQVKILPIGNVASINPINCIPLLGDFDGDCLHGYIPQSVACRVELNDLVSIDKQLFNSQDGRCLVSLSQDSLLAASVLTRMDKDLTKYMFQQLEMFSLTWSETILNETLLTGLQLFCSCLPPDMDFNLFQKSDIFNGGNVLLCPSKPQWLTRSEDGIFYRIFKKYSKKGLKYLFRTQETLCEFLTMRGLTISLSDLYLSPDPISRKILLEEVHLAIEEAEDALKCRHLVLNPKMMHVSLNYDYQQEDFRNPFSENLSVTKTSIGAFKGIFIDITKLVSLHVRKGNSIMEMINSGSKMNLLKLVHQTLCLGLQLPVRKFPFTIPTNHSCVSWNNHKAHVEPGQSFYAVIRNSFLDGLNPLECLLHAISGRASFSDNAEVPGTLNRELMYYLRDLYTAYDGTVRDACGQIVQFSFRQNDTGELDDENDVVGAPVGAWAASAVSEAAYGALDCPVNGLEQSPLMNLKKVLKCGKGRASTDCAGVLYIYPNVKKCKYGPEYASLLIQSHLEPVHFSDLVNTVMILYGRREVQGFKNSPWEIHFHLNKDIMKGKRIDPKSVISRLVTKYATVRKSEVKLPALRIFASSCPCIDIESNENSALCLVATTDSSNLDMVKLEVIPFLLGCLVKGFEEFKRVEIKCTSENISGELFLIVTASDASVSGHLWAALQDACIPIMDLIDWIRSKPDTIHDIFGSLGVDSAWSQFLSCLEKSISDIGRGIKREHLMTVADSLSVSGEFHGLSSNGLKGQRKRLGLSAPFSQACFSGPASNFVTAAKEGMVDGLHGSLDSISWGKEPSIGSGGHFDLMFSVREHFGNKNFLNDYDLKTQASQCGPQDDKPEGCADIYEFLMGFLPTEPNPSQNSSLAKRGGESSTCERNVLHGHVVKETKDGYEKVVEIPPEHPSIGLWANILDMHASLQKILYRYPIGTCVSEPDRLCLIEALTYHPRGVQKRGIGVKAIKIGQSQKHDGSRCFILVRNNGSEEDFSYRKCIIGAASEISSELKAFVETKLFHRTW</sequence>
<dbReference type="InterPro" id="IPR038120">
    <property type="entry name" value="Rpb1_funnel_sf"/>
</dbReference>
<dbReference type="Pfam" id="PF04983">
    <property type="entry name" value="RNA_pol_Rpb1_3"/>
    <property type="match status" value="1"/>
</dbReference>
<dbReference type="InterPro" id="IPR042102">
    <property type="entry name" value="RNA_pol_Rpb1_3_sf"/>
</dbReference>
<dbReference type="Pfam" id="PF04997">
    <property type="entry name" value="RNA_pol_Rpb1_1"/>
    <property type="match status" value="1"/>
</dbReference>
<evidence type="ECO:0000256" key="1">
    <source>
        <dbReference type="ARBA" id="ARBA00022478"/>
    </source>
</evidence>
<name>A0AAV8GAF7_9POAL</name>
<dbReference type="EC" id="2.7.7.6" evidence="6"/>
<reference evidence="8" key="1">
    <citation type="submission" date="2022-08" db="EMBL/GenBank/DDBJ databases">
        <authorList>
            <person name="Marques A."/>
        </authorList>
    </citation>
    <scope>NUCLEOTIDE SEQUENCE</scope>
    <source>
        <strain evidence="8">RhyPub2mFocal</strain>
        <tissue evidence="8">Leaves</tissue>
    </source>
</reference>
<dbReference type="InterPro" id="IPR007080">
    <property type="entry name" value="RNA_pol_Rpb1_1"/>
</dbReference>